<name>A0ABQ9IQP6_9CUCU</name>
<organism evidence="1 2">
    <name type="scientific">Molorchus minor</name>
    <dbReference type="NCBI Taxonomy" id="1323400"/>
    <lineage>
        <taxon>Eukaryota</taxon>
        <taxon>Metazoa</taxon>
        <taxon>Ecdysozoa</taxon>
        <taxon>Arthropoda</taxon>
        <taxon>Hexapoda</taxon>
        <taxon>Insecta</taxon>
        <taxon>Pterygota</taxon>
        <taxon>Neoptera</taxon>
        <taxon>Endopterygota</taxon>
        <taxon>Coleoptera</taxon>
        <taxon>Polyphaga</taxon>
        <taxon>Cucujiformia</taxon>
        <taxon>Chrysomeloidea</taxon>
        <taxon>Cerambycidae</taxon>
        <taxon>Lamiinae</taxon>
        <taxon>Monochamini</taxon>
        <taxon>Molorchus</taxon>
    </lineage>
</organism>
<protein>
    <submittedName>
        <fullName evidence="1">Uncharacterized protein</fullName>
    </submittedName>
</protein>
<dbReference type="Proteomes" id="UP001162164">
    <property type="component" value="Unassembled WGS sequence"/>
</dbReference>
<proteinExistence type="predicted"/>
<accession>A0ABQ9IQP6</accession>
<reference evidence="1" key="1">
    <citation type="journal article" date="2023" name="Insect Mol. Biol.">
        <title>Genome sequencing provides insights into the evolution of gene families encoding plant cell wall-degrading enzymes in longhorned beetles.</title>
        <authorList>
            <person name="Shin N.R."/>
            <person name="Okamura Y."/>
            <person name="Kirsch R."/>
            <person name="Pauchet Y."/>
        </authorList>
    </citation>
    <scope>NUCLEOTIDE SEQUENCE</scope>
    <source>
        <strain evidence="1">MMC_N1</strain>
    </source>
</reference>
<keyword evidence="2" id="KW-1185">Reference proteome</keyword>
<dbReference type="EMBL" id="JAPWTJ010003611">
    <property type="protein sequence ID" value="KAJ8954269.1"/>
    <property type="molecule type" value="Genomic_DNA"/>
</dbReference>
<sequence length="76" mass="8830">MDSHHKSMWVIVKPMTMNCYIPLLHSVPKWEHLFVTRWLQMQNSDSSKLSSPAVPHVADISLSLVQRIPNRHITDL</sequence>
<gene>
    <name evidence="1" type="ORF">NQ317_014010</name>
</gene>
<evidence type="ECO:0000313" key="2">
    <source>
        <dbReference type="Proteomes" id="UP001162164"/>
    </source>
</evidence>
<evidence type="ECO:0000313" key="1">
    <source>
        <dbReference type="EMBL" id="KAJ8954269.1"/>
    </source>
</evidence>
<comment type="caution">
    <text evidence="1">The sequence shown here is derived from an EMBL/GenBank/DDBJ whole genome shotgun (WGS) entry which is preliminary data.</text>
</comment>